<feature type="domain" description="Rhodopsin" evidence="8">
    <location>
        <begin position="41"/>
        <end position="283"/>
    </location>
</feature>
<comment type="caution">
    <text evidence="9">The sequence shown here is derived from an EMBL/GenBank/DDBJ whole genome shotgun (WGS) entry which is preliminary data.</text>
</comment>
<evidence type="ECO:0000256" key="6">
    <source>
        <dbReference type="SAM" id="MobiDB-lite"/>
    </source>
</evidence>
<dbReference type="PANTHER" id="PTHR33048">
    <property type="entry name" value="PTH11-LIKE INTEGRAL MEMBRANE PROTEIN (AFU_ORTHOLOGUE AFUA_5G11245)"/>
    <property type="match status" value="1"/>
</dbReference>
<organism evidence="9 10">
    <name type="scientific">Lasiosphaeria ovina</name>
    <dbReference type="NCBI Taxonomy" id="92902"/>
    <lineage>
        <taxon>Eukaryota</taxon>
        <taxon>Fungi</taxon>
        <taxon>Dikarya</taxon>
        <taxon>Ascomycota</taxon>
        <taxon>Pezizomycotina</taxon>
        <taxon>Sordariomycetes</taxon>
        <taxon>Sordariomycetidae</taxon>
        <taxon>Sordariales</taxon>
        <taxon>Lasiosphaeriaceae</taxon>
        <taxon>Lasiosphaeria</taxon>
    </lineage>
</organism>
<keyword evidence="10" id="KW-1185">Reference proteome</keyword>
<evidence type="ECO:0000256" key="3">
    <source>
        <dbReference type="ARBA" id="ARBA00022989"/>
    </source>
</evidence>
<dbReference type="AlphaFoldDB" id="A0AAE0MXT0"/>
<feature type="transmembrane region" description="Helical" evidence="7">
    <location>
        <begin position="137"/>
        <end position="158"/>
    </location>
</feature>
<dbReference type="InterPro" id="IPR049326">
    <property type="entry name" value="Rhodopsin_dom_fungi"/>
</dbReference>
<accession>A0AAE0MXT0</accession>
<feature type="transmembrane region" description="Helical" evidence="7">
    <location>
        <begin position="20"/>
        <end position="45"/>
    </location>
</feature>
<reference evidence="9" key="1">
    <citation type="journal article" date="2023" name="Mol. Phylogenet. Evol.">
        <title>Genome-scale phylogeny and comparative genomics of the fungal order Sordariales.</title>
        <authorList>
            <person name="Hensen N."/>
            <person name="Bonometti L."/>
            <person name="Westerberg I."/>
            <person name="Brannstrom I.O."/>
            <person name="Guillou S."/>
            <person name="Cros-Aarteil S."/>
            <person name="Calhoun S."/>
            <person name="Haridas S."/>
            <person name="Kuo A."/>
            <person name="Mondo S."/>
            <person name="Pangilinan J."/>
            <person name="Riley R."/>
            <person name="LaButti K."/>
            <person name="Andreopoulos B."/>
            <person name="Lipzen A."/>
            <person name="Chen C."/>
            <person name="Yan M."/>
            <person name="Daum C."/>
            <person name="Ng V."/>
            <person name="Clum A."/>
            <person name="Steindorff A."/>
            <person name="Ohm R.A."/>
            <person name="Martin F."/>
            <person name="Silar P."/>
            <person name="Natvig D.O."/>
            <person name="Lalanne C."/>
            <person name="Gautier V."/>
            <person name="Ament-Velasquez S.L."/>
            <person name="Kruys A."/>
            <person name="Hutchinson M.I."/>
            <person name="Powell A.J."/>
            <person name="Barry K."/>
            <person name="Miller A.N."/>
            <person name="Grigoriev I.V."/>
            <person name="Debuchy R."/>
            <person name="Gladieux P."/>
            <person name="Hiltunen Thoren M."/>
            <person name="Johannesson H."/>
        </authorList>
    </citation>
    <scope>NUCLEOTIDE SEQUENCE</scope>
    <source>
        <strain evidence="9">CBS 958.72</strain>
    </source>
</reference>
<dbReference type="Pfam" id="PF20684">
    <property type="entry name" value="Fung_rhodopsin"/>
    <property type="match status" value="1"/>
</dbReference>
<dbReference type="Proteomes" id="UP001287356">
    <property type="component" value="Unassembled WGS sequence"/>
</dbReference>
<evidence type="ECO:0000256" key="1">
    <source>
        <dbReference type="ARBA" id="ARBA00004141"/>
    </source>
</evidence>
<dbReference type="EMBL" id="JAULSN010000013">
    <property type="protein sequence ID" value="KAK3360907.1"/>
    <property type="molecule type" value="Genomic_DNA"/>
</dbReference>
<feature type="transmembrane region" description="Helical" evidence="7">
    <location>
        <begin position="188"/>
        <end position="210"/>
    </location>
</feature>
<evidence type="ECO:0000256" key="7">
    <source>
        <dbReference type="SAM" id="Phobius"/>
    </source>
</evidence>
<keyword evidence="3 7" id="KW-1133">Transmembrane helix</keyword>
<feature type="region of interest" description="Disordered" evidence="6">
    <location>
        <begin position="371"/>
        <end position="404"/>
    </location>
</feature>
<protein>
    <recommendedName>
        <fullName evidence="8">Rhodopsin domain-containing protein</fullName>
    </recommendedName>
</protein>
<feature type="transmembrane region" description="Helical" evidence="7">
    <location>
        <begin position="98"/>
        <end position="125"/>
    </location>
</feature>
<feature type="transmembrane region" description="Helical" evidence="7">
    <location>
        <begin position="57"/>
        <end position="78"/>
    </location>
</feature>
<sequence length="404" mass="44685">MSAPPPFAFPPPAHPNDHGIGPLVMGTTWTFTIIATVAISLRLYLCKKGTKATGLDDWLMLAAVVFQLVFQSLISTSYHFGMGKHDADIEMPGPFVNVLKFCWLGLVFGMAVSITARISIALLLVRLFGGVHKWFKWFTIVLTTTQTIIGTAIIPIHLLQVQPTEGLWDVFRPGVTRWDPRIVIYLEYFLQALYTLSDLAYVLLPVMIVWSLHMALHRKVGLIVMLGMSLFTVALSILKAVWIGRQPTVDAQYSASLAVMWAGLEQAFVIIMGCVPPLRGILKDIPGLAAVTASLYRFVRWNTERTAKTKSSHSSRSARSVPSGKNGDVSAGVYLDLERSNHHHLNSLGGVAKVEVDHRYAGEPVVTYYPSAGSQQSLVTPPPPPPPMYVRRTDQYTVSYDARR</sequence>
<keyword evidence="2 7" id="KW-0812">Transmembrane</keyword>
<dbReference type="PANTHER" id="PTHR33048:SF146">
    <property type="entry name" value="INTEGRAL MEMBRANE PROTEIN"/>
    <property type="match status" value="1"/>
</dbReference>
<evidence type="ECO:0000256" key="4">
    <source>
        <dbReference type="ARBA" id="ARBA00023136"/>
    </source>
</evidence>
<evidence type="ECO:0000313" key="9">
    <source>
        <dbReference type="EMBL" id="KAK3360907.1"/>
    </source>
</evidence>
<evidence type="ECO:0000313" key="10">
    <source>
        <dbReference type="Proteomes" id="UP001287356"/>
    </source>
</evidence>
<reference evidence="9" key="2">
    <citation type="submission" date="2023-06" db="EMBL/GenBank/DDBJ databases">
        <authorList>
            <consortium name="Lawrence Berkeley National Laboratory"/>
            <person name="Haridas S."/>
            <person name="Hensen N."/>
            <person name="Bonometti L."/>
            <person name="Westerberg I."/>
            <person name="Brannstrom I.O."/>
            <person name="Guillou S."/>
            <person name="Cros-Aarteil S."/>
            <person name="Calhoun S."/>
            <person name="Kuo A."/>
            <person name="Mondo S."/>
            <person name="Pangilinan J."/>
            <person name="Riley R."/>
            <person name="Labutti K."/>
            <person name="Andreopoulos B."/>
            <person name="Lipzen A."/>
            <person name="Chen C."/>
            <person name="Yanf M."/>
            <person name="Daum C."/>
            <person name="Ng V."/>
            <person name="Clum A."/>
            <person name="Steindorff A."/>
            <person name="Ohm R."/>
            <person name="Martin F."/>
            <person name="Silar P."/>
            <person name="Natvig D."/>
            <person name="Lalanne C."/>
            <person name="Gautier V."/>
            <person name="Ament-Velasquez S.L."/>
            <person name="Kruys A."/>
            <person name="Hutchinson M.I."/>
            <person name="Powell A.J."/>
            <person name="Barry K."/>
            <person name="Miller A.N."/>
            <person name="Grigoriev I.V."/>
            <person name="Debuchy R."/>
            <person name="Gladieux P."/>
            <person name="Thoren M.H."/>
            <person name="Johannesson H."/>
        </authorList>
    </citation>
    <scope>NUCLEOTIDE SEQUENCE</scope>
    <source>
        <strain evidence="9">CBS 958.72</strain>
    </source>
</reference>
<evidence type="ECO:0000256" key="5">
    <source>
        <dbReference type="ARBA" id="ARBA00038359"/>
    </source>
</evidence>
<gene>
    <name evidence="9" type="ORF">B0T24DRAFT_119801</name>
</gene>
<dbReference type="GO" id="GO:0016020">
    <property type="term" value="C:membrane"/>
    <property type="evidence" value="ECO:0007669"/>
    <property type="project" value="UniProtKB-SubCell"/>
</dbReference>
<name>A0AAE0MXT0_9PEZI</name>
<comment type="subcellular location">
    <subcellularLocation>
        <location evidence="1">Membrane</location>
        <topology evidence="1">Multi-pass membrane protein</topology>
    </subcellularLocation>
</comment>
<feature type="transmembrane region" description="Helical" evidence="7">
    <location>
        <begin position="255"/>
        <end position="275"/>
    </location>
</feature>
<proteinExistence type="inferred from homology"/>
<comment type="similarity">
    <text evidence="5">Belongs to the SAT4 family.</text>
</comment>
<keyword evidence="4 7" id="KW-0472">Membrane</keyword>
<evidence type="ECO:0000256" key="2">
    <source>
        <dbReference type="ARBA" id="ARBA00022692"/>
    </source>
</evidence>
<evidence type="ECO:0000259" key="8">
    <source>
        <dbReference type="Pfam" id="PF20684"/>
    </source>
</evidence>
<dbReference type="InterPro" id="IPR052337">
    <property type="entry name" value="SAT4-like"/>
</dbReference>
<feature type="transmembrane region" description="Helical" evidence="7">
    <location>
        <begin position="222"/>
        <end position="243"/>
    </location>
</feature>